<dbReference type="PROSITE" id="PS01314">
    <property type="entry name" value="UPF0047"/>
    <property type="match status" value="1"/>
</dbReference>
<gene>
    <name evidence="2" type="ORF">SAMN06265827_1066</name>
</gene>
<evidence type="ECO:0000256" key="1">
    <source>
        <dbReference type="ARBA" id="ARBA00005534"/>
    </source>
</evidence>
<comment type="similarity">
    <text evidence="1">Belongs to the UPF0047 family.</text>
</comment>
<proteinExistence type="inferred from homology"/>
<dbReference type="InterPro" id="IPR035917">
    <property type="entry name" value="YjbQ-like_sf"/>
</dbReference>
<dbReference type="SUPFAM" id="SSF111038">
    <property type="entry name" value="YjbQ-like"/>
    <property type="match status" value="1"/>
</dbReference>
<dbReference type="Pfam" id="PF01894">
    <property type="entry name" value="YjbQ"/>
    <property type="match status" value="1"/>
</dbReference>
<dbReference type="RefSeq" id="WP_097017041.1">
    <property type="nucleotide sequence ID" value="NZ_OBDZ01000006.1"/>
</dbReference>
<name>A0A285GBN8_9FIRM</name>
<keyword evidence="3" id="KW-1185">Reference proteome</keyword>
<reference evidence="3" key="1">
    <citation type="submission" date="2017-09" db="EMBL/GenBank/DDBJ databases">
        <authorList>
            <person name="Varghese N."/>
            <person name="Submissions S."/>
        </authorList>
    </citation>
    <scope>NUCLEOTIDE SEQUENCE [LARGE SCALE GENOMIC DNA]</scope>
    <source>
        <strain evidence="3">MSL47</strain>
    </source>
</reference>
<organism evidence="2 3">
    <name type="scientific">Orenia metallireducens</name>
    <dbReference type="NCBI Taxonomy" id="1413210"/>
    <lineage>
        <taxon>Bacteria</taxon>
        <taxon>Bacillati</taxon>
        <taxon>Bacillota</taxon>
        <taxon>Clostridia</taxon>
        <taxon>Halanaerobiales</taxon>
        <taxon>Halobacteroidaceae</taxon>
        <taxon>Orenia</taxon>
    </lineage>
</organism>
<dbReference type="PANTHER" id="PTHR30615:SF8">
    <property type="entry name" value="UPF0047 PROTEIN C4A8.02C"/>
    <property type="match status" value="1"/>
</dbReference>
<sequence length="134" mass="15220">MFTEFDLKTDNHSELIDMTDKIQEIVTGSKVENGICLIFIPHTTAGVTINENADPTVKDDILYKLKDLIPWEDNYQHLEGNSAAHLKASLFGNSEQIIIKDGRLLLGTWQGIYFAEFDGPRRRRVQVKIVTSNE</sequence>
<dbReference type="Gene3D" id="2.60.120.460">
    <property type="entry name" value="YjbQ-like"/>
    <property type="match status" value="1"/>
</dbReference>
<evidence type="ECO:0000313" key="2">
    <source>
        <dbReference type="EMBL" id="SNY20733.1"/>
    </source>
</evidence>
<accession>A0A285GBN8</accession>
<dbReference type="NCBIfam" id="TIGR00149">
    <property type="entry name" value="TIGR00149_YjbQ"/>
    <property type="match status" value="1"/>
</dbReference>
<dbReference type="STRING" id="1413210.U472_03360"/>
<dbReference type="PANTHER" id="PTHR30615">
    <property type="entry name" value="UNCHARACTERIZED PROTEIN YJBQ-RELATED"/>
    <property type="match status" value="1"/>
</dbReference>
<evidence type="ECO:0000313" key="3">
    <source>
        <dbReference type="Proteomes" id="UP000219573"/>
    </source>
</evidence>
<dbReference type="EMBL" id="OBDZ01000006">
    <property type="protein sequence ID" value="SNY20733.1"/>
    <property type="molecule type" value="Genomic_DNA"/>
</dbReference>
<dbReference type="PIRSF" id="PIRSF004681">
    <property type="entry name" value="UCP004681"/>
    <property type="match status" value="1"/>
</dbReference>
<protein>
    <submittedName>
        <fullName evidence="2">Secondary thiamine-phosphate synthase enzyme</fullName>
    </submittedName>
</protein>
<dbReference type="Proteomes" id="UP000219573">
    <property type="component" value="Unassembled WGS sequence"/>
</dbReference>
<dbReference type="AlphaFoldDB" id="A0A285GBN8"/>
<dbReference type="InterPro" id="IPR001602">
    <property type="entry name" value="UPF0047_YjbQ-like"/>
</dbReference>